<feature type="transmembrane region" description="Helical" evidence="1">
    <location>
        <begin position="31"/>
        <end position="50"/>
    </location>
</feature>
<name>A0A067PW33_9AGAM</name>
<dbReference type="HOGENOM" id="CLU_1886053_0_0_1"/>
<keyword evidence="1" id="KW-1133">Transmembrane helix</keyword>
<dbReference type="InParanoid" id="A0A067PW33"/>
<sequence length="135" mass="15196">MEVKKEALGCRSLMAMQDPKTAPKIGSVPRFLASVTSFILTIMVPSTLFLRRHMLASDNPPIHNIKLYIRLIPSCCVNLLHLERPPLIWENLGSFPPESTAVVDTCNLPVSLCILNFSSKNRQDCRLYEAITWCP</sequence>
<dbReference type="AlphaFoldDB" id="A0A067PW33"/>
<reference evidence="3" key="1">
    <citation type="journal article" date="2014" name="Proc. Natl. Acad. Sci. U.S.A.">
        <title>Extensive sampling of basidiomycete genomes demonstrates inadequacy of the white-rot/brown-rot paradigm for wood decay fungi.</title>
        <authorList>
            <person name="Riley R."/>
            <person name="Salamov A.A."/>
            <person name="Brown D.W."/>
            <person name="Nagy L.G."/>
            <person name="Floudas D."/>
            <person name="Held B.W."/>
            <person name="Levasseur A."/>
            <person name="Lombard V."/>
            <person name="Morin E."/>
            <person name="Otillar R."/>
            <person name="Lindquist E.A."/>
            <person name="Sun H."/>
            <person name="LaButti K.M."/>
            <person name="Schmutz J."/>
            <person name="Jabbour D."/>
            <person name="Luo H."/>
            <person name="Baker S.E."/>
            <person name="Pisabarro A.G."/>
            <person name="Walton J.D."/>
            <person name="Blanchette R.A."/>
            <person name="Henrissat B."/>
            <person name="Martin F."/>
            <person name="Cullen D."/>
            <person name="Hibbett D.S."/>
            <person name="Grigoriev I.V."/>
        </authorList>
    </citation>
    <scope>NUCLEOTIDE SEQUENCE [LARGE SCALE GENOMIC DNA]</scope>
    <source>
        <strain evidence="3">MUCL 33604</strain>
    </source>
</reference>
<evidence type="ECO:0000256" key="1">
    <source>
        <dbReference type="SAM" id="Phobius"/>
    </source>
</evidence>
<keyword evidence="1" id="KW-0812">Transmembrane</keyword>
<evidence type="ECO:0000313" key="2">
    <source>
        <dbReference type="EMBL" id="KDQ58085.1"/>
    </source>
</evidence>
<keyword evidence="1" id="KW-0472">Membrane</keyword>
<evidence type="ECO:0000313" key="3">
    <source>
        <dbReference type="Proteomes" id="UP000027265"/>
    </source>
</evidence>
<proteinExistence type="predicted"/>
<organism evidence="2 3">
    <name type="scientific">Jaapia argillacea MUCL 33604</name>
    <dbReference type="NCBI Taxonomy" id="933084"/>
    <lineage>
        <taxon>Eukaryota</taxon>
        <taxon>Fungi</taxon>
        <taxon>Dikarya</taxon>
        <taxon>Basidiomycota</taxon>
        <taxon>Agaricomycotina</taxon>
        <taxon>Agaricomycetes</taxon>
        <taxon>Agaricomycetidae</taxon>
        <taxon>Jaapiales</taxon>
        <taxon>Jaapiaceae</taxon>
        <taxon>Jaapia</taxon>
    </lineage>
</organism>
<keyword evidence="3" id="KW-1185">Reference proteome</keyword>
<dbReference type="EMBL" id="KL197718">
    <property type="protein sequence ID" value="KDQ58085.1"/>
    <property type="molecule type" value="Genomic_DNA"/>
</dbReference>
<gene>
    <name evidence="2" type="ORF">JAAARDRAFT_256488</name>
</gene>
<accession>A0A067PW33</accession>
<dbReference type="Proteomes" id="UP000027265">
    <property type="component" value="Unassembled WGS sequence"/>
</dbReference>
<protein>
    <submittedName>
        <fullName evidence="2">Uncharacterized protein</fullName>
    </submittedName>
</protein>